<sequence length="170" mass="20065">MTHSMHYDFQFPRRSNSQAAIKCKYQKKSARIGKKQKCEQNILNDTAEKDEASHDQTLEVVADMKPNEDERDKRHDFLFHLLKIDSVEQFPFDQCYYPTNGFLRRFENSKEEKGGNKSIEIDNMSEPKPPKKKRPYHEDQYQCCSLEHLVYRLRILSRSLGIVDKVTSCT</sequence>
<proteinExistence type="predicted"/>
<dbReference type="EMBL" id="JASCZI010091094">
    <property type="protein sequence ID" value="MED6148929.1"/>
    <property type="molecule type" value="Genomic_DNA"/>
</dbReference>
<accession>A0ABU6TJJ2</accession>
<evidence type="ECO:0000256" key="1">
    <source>
        <dbReference type="SAM" id="MobiDB-lite"/>
    </source>
</evidence>
<evidence type="ECO:0000313" key="2">
    <source>
        <dbReference type="EMBL" id="MED6148929.1"/>
    </source>
</evidence>
<keyword evidence="3" id="KW-1185">Reference proteome</keyword>
<reference evidence="2 3" key="1">
    <citation type="journal article" date="2023" name="Plants (Basel)">
        <title>Bridging the Gap: Combining Genomics and Transcriptomics Approaches to Understand Stylosanthes scabra, an Orphan Legume from the Brazilian Caatinga.</title>
        <authorList>
            <person name="Ferreira-Neto J.R.C."/>
            <person name="da Silva M.D."/>
            <person name="Binneck E."/>
            <person name="de Melo N.F."/>
            <person name="da Silva R.H."/>
            <person name="de Melo A.L.T.M."/>
            <person name="Pandolfi V."/>
            <person name="Bustamante F.O."/>
            <person name="Brasileiro-Vidal A.C."/>
            <person name="Benko-Iseppon A.M."/>
        </authorList>
    </citation>
    <scope>NUCLEOTIDE SEQUENCE [LARGE SCALE GENOMIC DNA]</scope>
    <source>
        <tissue evidence="2">Leaves</tissue>
    </source>
</reference>
<name>A0ABU6TJJ2_9FABA</name>
<dbReference type="Proteomes" id="UP001341840">
    <property type="component" value="Unassembled WGS sequence"/>
</dbReference>
<comment type="caution">
    <text evidence="2">The sequence shown here is derived from an EMBL/GenBank/DDBJ whole genome shotgun (WGS) entry which is preliminary data.</text>
</comment>
<evidence type="ECO:0000313" key="3">
    <source>
        <dbReference type="Proteomes" id="UP001341840"/>
    </source>
</evidence>
<organism evidence="2 3">
    <name type="scientific">Stylosanthes scabra</name>
    <dbReference type="NCBI Taxonomy" id="79078"/>
    <lineage>
        <taxon>Eukaryota</taxon>
        <taxon>Viridiplantae</taxon>
        <taxon>Streptophyta</taxon>
        <taxon>Embryophyta</taxon>
        <taxon>Tracheophyta</taxon>
        <taxon>Spermatophyta</taxon>
        <taxon>Magnoliopsida</taxon>
        <taxon>eudicotyledons</taxon>
        <taxon>Gunneridae</taxon>
        <taxon>Pentapetalae</taxon>
        <taxon>rosids</taxon>
        <taxon>fabids</taxon>
        <taxon>Fabales</taxon>
        <taxon>Fabaceae</taxon>
        <taxon>Papilionoideae</taxon>
        <taxon>50 kb inversion clade</taxon>
        <taxon>dalbergioids sensu lato</taxon>
        <taxon>Dalbergieae</taxon>
        <taxon>Pterocarpus clade</taxon>
        <taxon>Stylosanthes</taxon>
    </lineage>
</organism>
<gene>
    <name evidence="2" type="ORF">PIB30_057590</name>
</gene>
<feature type="region of interest" description="Disordered" evidence="1">
    <location>
        <begin position="113"/>
        <end position="137"/>
    </location>
</feature>
<protein>
    <submittedName>
        <fullName evidence="2">Uncharacterized protein</fullName>
    </submittedName>
</protein>